<dbReference type="EMBL" id="AP019376">
    <property type="protein sequence ID" value="BBH89584.1"/>
    <property type="molecule type" value="Genomic_DNA"/>
</dbReference>
<evidence type="ECO:0000313" key="1">
    <source>
        <dbReference type="EMBL" id="BBH89584.1"/>
    </source>
</evidence>
<organism evidence="1">
    <name type="scientific">Thermosporothrix sp. COM3</name>
    <dbReference type="NCBI Taxonomy" id="2490863"/>
    <lineage>
        <taxon>Bacteria</taxon>
        <taxon>Bacillati</taxon>
        <taxon>Chloroflexota</taxon>
        <taxon>Ktedonobacteria</taxon>
        <taxon>Ktedonobacterales</taxon>
        <taxon>Thermosporotrichaceae</taxon>
        <taxon>Thermosporothrix</taxon>
    </lineage>
</organism>
<dbReference type="InterPro" id="IPR021247">
    <property type="entry name" value="DUF2785"/>
</dbReference>
<dbReference type="AlphaFoldDB" id="A0A455SWS8"/>
<sequence>MVEDKSFWLSIQNQDYDVPDGYSATALLSALLPALGSSDPELRDTLSYSILARWIERGFYTPAELRSLARRMEEQLTVGLGEYETDTVFLRSFSVLILACVLEYDNEHPFLTEEEIRSCLEAALLYFRAEQDRRGYVPGKGWAHAIAHAADLLLTLAQNRYMQRADLIRILTAIADLITEPIPFVYLYREDERLAYAVMGILRRDLLNGEDLKLWLRRLAQPPGLEFSWTQEYTSEERVSAFHNTQTFLRSLYFQLTLVERPPAIAQALVYELVQILREMDTGFYELS</sequence>
<reference evidence="1" key="1">
    <citation type="submission" date="2018-12" db="EMBL/GenBank/DDBJ databases">
        <title>Novel natural products biosynthetic potential of the class Ktedonobacteria.</title>
        <authorList>
            <person name="Zheng Y."/>
            <person name="Saitou A."/>
            <person name="Wang C.M."/>
            <person name="Toyoda A."/>
            <person name="Minakuchi Y."/>
            <person name="Sekiguchi Y."/>
            <person name="Ueda K."/>
            <person name="Takano H."/>
            <person name="Sakai Y."/>
            <person name="Yokota A."/>
            <person name="Yabe S."/>
        </authorList>
    </citation>
    <scope>NUCLEOTIDE SEQUENCE</scope>
    <source>
        <strain evidence="1">COM3</strain>
    </source>
</reference>
<protein>
    <submittedName>
        <fullName evidence="1">Membrane protein</fullName>
    </submittedName>
</protein>
<accession>A0A455SWS8</accession>
<proteinExistence type="predicted"/>
<dbReference type="Pfam" id="PF10978">
    <property type="entry name" value="DUF2785"/>
    <property type="match status" value="1"/>
</dbReference>
<gene>
    <name evidence="1" type="ORF">KTC_43350</name>
</gene>
<name>A0A455SWS8_9CHLR</name>